<feature type="transmembrane region" description="Helical" evidence="1">
    <location>
        <begin position="12"/>
        <end position="34"/>
    </location>
</feature>
<feature type="transmembrane region" description="Helical" evidence="1">
    <location>
        <begin position="179"/>
        <end position="208"/>
    </location>
</feature>
<evidence type="ECO:0000256" key="1">
    <source>
        <dbReference type="SAM" id="Phobius"/>
    </source>
</evidence>
<evidence type="ECO:0000313" key="2">
    <source>
        <dbReference type="EMBL" id="ACF14172.1"/>
    </source>
</evidence>
<keyword evidence="3" id="KW-1185">Reference proteome</keyword>
<dbReference type="eggNOG" id="ENOG502Z8FH">
    <property type="taxonomic scope" value="Bacteria"/>
</dbReference>
<feature type="transmembrane region" description="Helical" evidence="1">
    <location>
        <begin position="214"/>
        <end position="233"/>
    </location>
</feature>
<keyword evidence="1" id="KW-1133">Transmembrane helix</keyword>
<sequence length="526" mass="60473">MYSDSNKLAQKAFLISAGILLAMVLIEYFIILYLNDGHFTFALDDPYIHLALAENVIKCHYGVNVNEFSAPSSSILWTFILAPFTIFKHSYYAPFILNIIFLMGALWGISKIVVPNFSEKDDCDKRKLIVYSLLVSSFIFSANMIGLIYGGMEHGLQVFLAVLTVLGIITHIETKSIPYWFQVAIILNPLVRYESLAISAAAIFYLFFVKERKISIILGFITVSVLSLFSLFLLSHGLEILPTSVIAKSLLVNSYSEGFVKILFKNLATALTSDRGIILSCSALIVLYQAFLSERKYEERIFAISMIIAVILHLFFGAYGWLYRYEIYVWISIVLTTLFFWKKNVLNVIQQRYMNNFIVIVSVTVFILSYPYIRLLGRIPLGANDIYMQQYQMHRFATEFYKKPVGVNDLGYVSYQNDNYILDLNGLASLEALKFRSLGAPCEWMNQLSEQMQVRFAMIYDSWFKERPRKWIKVAELDLGRSAVTVADRNVTFYALDRETAQEVYGYLEDFKESLPKDVKFRIFNQ</sequence>
<dbReference type="STRING" id="517418.Ctha_1715"/>
<feature type="transmembrane region" description="Helical" evidence="1">
    <location>
        <begin position="325"/>
        <end position="341"/>
    </location>
</feature>
<organism evidence="2 3">
    <name type="scientific">Chloroherpeton thalassium (strain ATCC 35110 / GB-78)</name>
    <dbReference type="NCBI Taxonomy" id="517418"/>
    <lineage>
        <taxon>Bacteria</taxon>
        <taxon>Pseudomonadati</taxon>
        <taxon>Chlorobiota</taxon>
        <taxon>Chlorobiia</taxon>
        <taxon>Chlorobiales</taxon>
        <taxon>Chloroherpetonaceae</taxon>
        <taxon>Chloroherpeton</taxon>
    </lineage>
</organism>
<feature type="transmembrane region" description="Helical" evidence="1">
    <location>
        <begin position="353"/>
        <end position="373"/>
    </location>
</feature>
<reference evidence="2 3" key="1">
    <citation type="submission" date="2008-06" db="EMBL/GenBank/DDBJ databases">
        <title>Complete sequence of Chloroherpeton thalassium ATCC 35110.</title>
        <authorList>
            <consortium name="US DOE Joint Genome Institute"/>
            <person name="Lucas S."/>
            <person name="Copeland A."/>
            <person name="Lapidus A."/>
            <person name="Glavina del Rio T."/>
            <person name="Dalin E."/>
            <person name="Tice H."/>
            <person name="Bruce D."/>
            <person name="Goodwin L."/>
            <person name="Pitluck S."/>
            <person name="Schmutz J."/>
            <person name="Larimer F."/>
            <person name="Land M."/>
            <person name="Hauser L."/>
            <person name="Kyrpides N."/>
            <person name="Mikhailova N."/>
            <person name="Liu Z."/>
            <person name="Li T."/>
            <person name="Zhao F."/>
            <person name="Overmann J."/>
            <person name="Bryant D.A."/>
            <person name="Richardson P."/>
        </authorList>
    </citation>
    <scope>NUCLEOTIDE SEQUENCE [LARGE SCALE GENOMIC DNA]</scope>
    <source>
        <strain evidence="3">ATCC 35110 / GB-78</strain>
    </source>
</reference>
<accession>B3QT73</accession>
<feature type="transmembrane region" description="Helical" evidence="1">
    <location>
        <begin position="129"/>
        <end position="149"/>
    </location>
</feature>
<feature type="transmembrane region" description="Helical" evidence="1">
    <location>
        <begin position="276"/>
        <end position="292"/>
    </location>
</feature>
<keyword evidence="1" id="KW-0472">Membrane</keyword>
<keyword evidence="1" id="KW-0812">Transmembrane</keyword>
<protein>
    <recommendedName>
        <fullName evidence="4">Glycosyltransferase RgtA/B/C/D-like domain-containing protein</fullName>
    </recommendedName>
</protein>
<feature type="transmembrane region" description="Helical" evidence="1">
    <location>
        <begin position="301"/>
        <end position="319"/>
    </location>
</feature>
<gene>
    <name evidence="2" type="ordered locus">Ctha_1715</name>
</gene>
<evidence type="ECO:0000313" key="3">
    <source>
        <dbReference type="Proteomes" id="UP000001208"/>
    </source>
</evidence>
<name>B3QT73_CHLT3</name>
<feature type="transmembrane region" description="Helical" evidence="1">
    <location>
        <begin position="155"/>
        <end position="172"/>
    </location>
</feature>
<proteinExistence type="predicted"/>
<dbReference type="AlphaFoldDB" id="B3QT73"/>
<dbReference type="EMBL" id="CP001100">
    <property type="protein sequence ID" value="ACF14172.1"/>
    <property type="molecule type" value="Genomic_DNA"/>
</dbReference>
<feature type="transmembrane region" description="Helical" evidence="1">
    <location>
        <begin position="91"/>
        <end position="109"/>
    </location>
</feature>
<dbReference type="KEGG" id="cts:Ctha_1715"/>
<dbReference type="Proteomes" id="UP000001208">
    <property type="component" value="Chromosome"/>
</dbReference>
<dbReference type="HOGENOM" id="CLU_035692_0_0_10"/>
<dbReference type="RefSeq" id="WP_012500256.1">
    <property type="nucleotide sequence ID" value="NC_011026.1"/>
</dbReference>
<evidence type="ECO:0008006" key="4">
    <source>
        <dbReference type="Google" id="ProtNLM"/>
    </source>
</evidence>